<proteinExistence type="predicted"/>
<dbReference type="OrthoDB" id="101089at2759"/>
<reference evidence="1" key="1">
    <citation type="submission" date="2013-12" db="EMBL/GenBank/DDBJ databases">
        <title>The Genome Sequence of Aphanomyces astaci APO3.</title>
        <authorList>
            <consortium name="The Broad Institute Genomics Platform"/>
            <person name="Russ C."/>
            <person name="Tyler B."/>
            <person name="van West P."/>
            <person name="Dieguez-Uribeondo J."/>
            <person name="Young S.K."/>
            <person name="Zeng Q."/>
            <person name="Gargeya S."/>
            <person name="Fitzgerald M."/>
            <person name="Abouelleil A."/>
            <person name="Alvarado L."/>
            <person name="Chapman S.B."/>
            <person name="Gainer-Dewar J."/>
            <person name="Goldberg J."/>
            <person name="Griggs A."/>
            <person name="Gujja S."/>
            <person name="Hansen M."/>
            <person name="Howarth C."/>
            <person name="Imamovic A."/>
            <person name="Ireland A."/>
            <person name="Larimer J."/>
            <person name="McCowan C."/>
            <person name="Murphy C."/>
            <person name="Pearson M."/>
            <person name="Poon T.W."/>
            <person name="Priest M."/>
            <person name="Roberts A."/>
            <person name="Saif S."/>
            <person name="Shea T."/>
            <person name="Sykes S."/>
            <person name="Wortman J."/>
            <person name="Nusbaum C."/>
            <person name="Birren B."/>
        </authorList>
    </citation>
    <scope>NUCLEOTIDE SEQUENCE [LARGE SCALE GENOMIC DNA]</scope>
    <source>
        <strain evidence="1">APO3</strain>
    </source>
</reference>
<gene>
    <name evidence="1" type="ORF">H257_12023</name>
</gene>
<dbReference type="GeneID" id="20814019"/>
<dbReference type="VEuPathDB" id="FungiDB:H257_12023"/>
<sequence>MLALRQSHTLTHKRAPPHLVASLERIMDTALENAFADTSCLSPSILEWFPDTEEIHMIEFEHRPHRKFLGVLSQSSWFAKPVIDRSTARSVQSCACNNFAG</sequence>
<organism evidence="1">
    <name type="scientific">Aphanomyces astaci</name>
    <name type="common">Crayfish plague agent</name>
    <dbReference type="NCBI Taxonomy" id="112090"/>
    <lineage>
        <taxon>Eukaryota</taxon>
        <taxon>Sar</taxon>
        <taxon>Stramenopiles</taxon>
        <taxon>Oomycota</taxon>
        <taxon>Saprolegniomycetes</taxon>
        <taxon>Saprolegniales</taxon>
        <taxon>Verrucalvaceae</taxon>
        <taxon>Aphanomyces</taxon>
    </lineage>
</organism>
<dbReference type="AlphaFoldDB" id="W4G1S0"/>
<name>W4G1S0_APHAT</name>
<protein>
    <submittedName>
        <fullName evidence="1">Uncharacterized protein</fullName>
    </submittedName>
</protein>
<dbReference type="RefSeq" id="XP_009837426.1">
    <property type="nucleotide sequence ID" value="XM_009839124.1"/>
</dbReference>
<dbReference type="EMBL" id="KI913150">
    <property type="protein sequence ID" value="ETV73221.1"/>
    <property type="molecule type" value="Genomic_DNA"/>
</dbReference>
<evidence type="ECO:0000313" key="1">
    <source>
        <dbReference type="EMBL" id="ETV73221.1"/>
    </source>
</evidence>
<accession>W4G1S0</accession>